<accession>A0ABV0R6L8</accession>
<dbReference type="Proteomes" id="UP001434883">
    <property type="component" value="Unassembled WGS sequence"/>
</dbReference>
<reference evidence="1 2" key="1">
    <citation type="submission" date="2021-06" db="EMBL/GenBank/DDBJ databases">
        <authorList>
            <person name="Palmer J.M."/>
        </authorList>
    </citation>
    <scope>NUCLEOTIDE SEQUENCE [LARGE SCALE GENOMIC DNA]</scope>
    <source>
        <strain evidence="1 2">XC_2019</strain>
        <tissue evidence="1">Muscle</tissue>
    </source>
</reference>
<proteinExistence type="predicted"/>
<keyword evidence="2" id="KW-1185">Reference proteome</keyword>
<name>A0ABV0R6L8_9TELE</name>
<gene>
    <name evidence="1" type="ORF">XENOCAPTIV_003585</name>
</gene>
<comment type="caution">
    <text evidence="1">The sequence shown here is derived from an EMBL/GenBank/DDBJ whole genome shotgun (WGS) entry which is preliminary data.</text>
</comment>
<sequence length="54" mass="5983">MALKRKLSALSLSLLECEDGLVLAVMSPHSCENILSTRSVPRQLLFKEKQKQAA</sequence>
<protein>
    <submittedName>
        <fullName evidence="1">Uncharacterized protein</fullName>
    </submittedName>
</protein>
<evidence type="ECO:0000313" key="2">
    <source>
        <dbReference type="Proteomes" id="UP001434883"/>
    </source>
</evidence>
<organism evidence="1 2">
    <name type="scientific">Xenoophorus captivus</name>
    <dbReference type="NCBI Taxonomy" id="1517983"/>
    <lineage>
        <taxon>Eukaryota</taxon>
        <taxon>Metazoa</taxon>
        <taxon>Chordata</taxon>
        <taxon>Craniata</taxon>
        <taxon>Vertebrata</taxon>
        <taxon>Euteleostomi</taxon>
        <taxon>Actinopterygii</taxon>
        <taxon>Neopterygii</taxon>
        <taxon>Teleostei</taxon>
        <taxon>Neoteleostei</taxon>
        <taxon>Acanthomorphata</taxon>
        <taxon>Ovalentaria</taxon>
        <taxon>Atherinomorphae</taxon>
        <taxon>Cyprinodontiformes</taxon>
        <taxon>Goodeidae</taxon>
        <taxon>Xenoophorus</taxon>
    </lineage>
</organism>
<evidence type="ECO:0000313" key="1">
    <source>
        <dbReference type="EMBL" id="MEQ2203780.1"/>
    </source>
</evidence>
<feature type="non-terminal residue" evidence="1">
    <location>
        <position position="54"/>
    </location>
</feature>
<dbReference type="EMBL" id="JAHRIN010034978">
    <property type="protein sequence ID" value="MEQ2203780.1"/>
    <property type="molecule type" value="Genomic_DNA"/>
</dbReference>